<sequence length="282" mass="30778">MSLDDNTYSASTLTLLDEYAFKSDPLAMINNTELGTNIELKPHAKAILLDVGSGLETAGLPNGVRYIAAAIVVAYQKGEVSNSSVPELMKLEHDWFFFFLWPFRRAFIPGGSPQSESSESTPALRASEVVADTVPTTSCIVHEHSGCNRIAGMIDIIKHFTKLLEKIMDDLAGIADNAENGILLDTTMHDTFNSYMWCPHLTCTGSVPTLVPMGMGNFQDYSQTGIPLPSPTYIALHCAVPHVLHLSGAAEVINTVYDMSFNECSTAPSENRFSKFFSSDSR</sequence>
<protein>
    <submittedName>
        <fullName evidence="1">Uncharacterized protein</fullName>
    </submittedName>
</protein>
<dbReference type="RefSeq" id="XP_041187826.1">
    <property type="nucleotide sequence ID" value="XM_041341028.1"/>
</dbReference>
<dbReference type="AlphaFoldDB" id="A0A9P7J7T4"/>
<dbReference type="EMBL" id="JABBWG010000045">
    <property type="protein sequence ID" value="KAG1807090.1"/>
    <property type="molecule type" value="Genomic_DNA"/>
</dbReference>
<proteinExistence type="predicted"/>
<accession>A0A9P7J7T4</accession>
<reference evidence="1" key="1">
    <citation type="journal article" date="2020" name="New Phytol.">
        <title>Comparative genomics reveals dynamic genome evolution in host specialist ectomycorrhizal fungi.</title>
        <authorList>
            <person name="Lofgren L.A."/>
            <person name="Nguyen N.H."/>
            <person name="Vilgalys R."/>
            <person name="Ruytinx J."/>
            <person name="Liao H.L."/>
            <person name="Branco S."/>
            <person name="Kuo A."/>
            <person name="LaButti K."/>
            <person name="Lipzen A."/>
            <person name="Andreopoulos W."/>
            <person name="Pangilinan J."/>
            <person name="Riley R."/>
            <person name="Hundley H."/>
            <person name="Na H."/>
            <person name="Barry K."/>
            <person name="Grigoriev I.V."/>
            <person name="Stajich J.E."/>
            <person name="Kennedy P.G."/>
        </authorList>
    </citation>
    <scope>NUCLEOTIDE SEQUENCE</scope>
    <source>
        <strain evidence="1">MN1</strain>
    </source>
</reference>
<dbReference type="Proteomes" id="UP000807769">
    <property type="component" value="Unassembled WGS sequence"/>
</dbReference>
<name>A0A9P7J7T4_9AGAM</name>
<dbReference type="OrthoDB" id="3163863at2759"/>
<evidence type="ECO:0000313" key="2">
    <source>
        <dbReference type="Proteomes" id="UP000807769"/>
    </source>
</evidence>
<organism evidence="1 2">
    <name type="scientific">Suillus subaureus</name>
    <dbReference type="NCBI Taxonomy" id="48587"/>
    <lineage>
        <taxon>Eukaryota</taxon>
        <taxon>Fungi</taxon>
        <taxon>Dikarya</taxon>
        <taxon>Basidiomycota</taxon>
        <taxon>Agaricomycotina</taxon>
        <taxon>Agaricomycetes</taxon>
        <taxon>Agaricomycetidae</taxon>
        <taxon>Boletales</taxon>
        <taxon>Suillineae</taxon>
        <taxon>Suillaceae</taxon>
        <taxon>Suillus</taxon>
    </lineage>
</organism>
<evidence type="ECO:0000313" key="1">
    <source>
        <dbReference type="EMBL" id="KAG1807090.1"/>
    </source>
</evidence>
<keyword evidence="2" id="KW-1185">Reference proteome</keyword>
<dbReference type="GeneID" id="64635044"/>
<comment type="caution">
    <text evidence="1">The sequence shown here is derived from an EMBL/GenBank/DDBJ whole genome shotgun (WGS) entry which is preliminary data.</text>
</comment>
<gene>
    <name evidence="1" type="ORF">BJ212DRAFT_1485751</name>
</gene>